<evidence type="ECO:0000313" key="2">
    <source>
        <dbReference type="Proteomes" id="UP000541154"/>
    </source>
</evidence>
<comment type="caution">
    <text evidence="1">The sequence shown here is derived from an EMBL/GenBank/DDBJ whole genome shotgun (WGS) entry which is preliminary data.</text>
</comment>
<dbReference type="EMBL" id="SPNV01000226">
    <property type="protein sequence ID" value="KAF5858014.1"/>
    <property type="molecule type" value="Genomic_DNA"/>
</dbReference>
<reference evidence="1 2" key="1">
    <citation type="submission" date="2019-04" db="EMBL/GenBank/DDBJ databases">
        <title>Aspergillus burnettii sp. nov., novel species from soil in southeast Queensland.</title>
        <authorList>
            <person name="Gilchrist C.L.M."/>
            <person name="Pitt J.I."/>
            <person name="Lange L."/>
            <person name="Lacey H.J."/>
            <person name="Vuong D."/>
            <person name="Midgley D.J."/>
            <person name="Greenfield P."/>
            <person name="Bradbury M."/>
            <person name="Lacey E."/>
            <person name="Busk P.K."/>
            <person name="Pilgaard B."/>
            <person name="Chooi Y.H."/>
            <person name="Piggott A.M."/>
        </authorList>
    </citation>
    <scope>NUCLEOTIDE SEQUENCE [LARGE SCALE GENOMIC DNA]</scope>
    <source>
        <strain evidence="1 2">FRR 5400</strain>
    </source>
</reference>
<organism evidence="1 2">
    <name type="scientific">Petromyces alliaceus</name>
    <name type="common">Aspergillus alliaceus</name>
    <dbReference type="NCBI Taxonomy" id="209559"/>
    <lineage>
        <taxon>Eukaryota</taxon>
        <taxon>Fungi</taxon>
        <taxon>Dikarya</taxon>
        <taxon>Ascomycota</taxon>
        <taxon>Pezizomycotina</taxon>
        <taxon>Eurotiomycetes</taxon>
        <taxon>Eurotiomycetidae</taxon>
        <taxon>Eurotiales</taxon>
        <taxon>Aspergillaceae</taxon>
        <taxon>Aspergillus</taxon>
        <taxon>Aspergillus subgen. Circumdati</taxon>
    </lineage>
</organism>
<dbReference type="AlphaFoldDB" id="A0A8H6E3H7"/>
<evidence type="ECO:0000313" key="1">
    <source>
        <dbReference type="EMBL" id="KAF5858014.1"/>
    </source>
</evidence>
<proteinExistence type="predicted"/>
<dbReference type="Proteomes" id="UP000541154">
    <property type="component" value="Unassembled WGS sequence"/>
</dbReference>
<gene>
    <name evidence="1" type="ORF">ETB97_004979</name>
</gene>
<accession>A0A8H6E3H7</accession>
<sequence length="100" mass="11295">MACGGITHLSYPSDLTESFKGKGSLTLVPCWFSGRTRKDNVDGNLSSNCRHDRAKVTKMEDHIQSEMWKLKLGLRPPKQYLALESPLESFIIDFAGDHKR</sequence>
<keyword evidence="2" id="KW-1185">Reference proteome</keyword>
<name>A0A8H6E3H7_PETAA</name>
<protein>
    <submittedName>
        <fullName evidence="1">Uncharacterized protein</fullName>
    </submittedName>
</protein>